<proteinExistence type="predicted"/>
<dbReference type="EMBL" id="CAADRA010006992">
    <property type="protein sequence ID" value="VFT97967.1"/>
    <property type="molecule type" value="Genomic_DNA"/>
</dbReference>
<dbReference type="SMART" id="SM00248">
    <property type="entry name" value="ANK"/>
    <property type="match status" value="2"/>
</dbReference>
<dbReference type="PANTHER" id="PTHR24171:SF9">
    <property type="entry name" value="ANKYRIN REPEAT DOMAIN-CONTAINING PROTEIN 39"/>
    <property type="match status" value="1"/>
</dbReference>
<evidence type="ECO:0000256" key="1">
    <source>
        <dbReference type="ARBA" id="ARBA00022737"/>
    </source>
</evidence>
<feature type="repeat" description="ANK" evidence="3">
    <location>
        <begin position="34"/>
        <end position="66"/>
    </location>
</feature>
<dbReference type="InterPro" id="IPR016024">
    <property type="entry name" value="ARM-type_fold"/>
</dbReference>
<dbReference type="PANTHER" id="PTHR24171">
    <property type="entry name" value="ANKYRIN REPEAT DOMAIN-CONTAINING PROTEIN 39-RELATED"/>
    <property type="match status" value="1"/>
</dbReference>
<keyword evidence="2 3" id="KW-0040">ANK repeat</keyword>
<protein>
    <submittedName>
        <fullName evidence="5">Aste57867_21295 protein</fullName>
    </submittedName>
</protein>
<feature type="repeat" description="ANK" evidence="3">
    <location>
        <begin position="67"/>
        <end position="99"/>
    </location>
</feature>
<sequence length="402" mass="44434">MSDTLGQCCKREKWDDVRRLIEEGCNVDEPFSNAQYVPLHYVAKHGLVDIAGMLIERGCNVNAIAKDMSTPLHLSVKYHRKDMSLLLVSSGADILALNQDDETPFFEAPWHSMVFPCLVAPAHAKIAASIQASVDLQSSNLSLRHQVTSLQRRIAEWQARAFDTRTRLLDSVKHREAIEEHIVELNQTICVTEGHIATHDAALAALRLDQATCESLVVETAQATIDKQEEYHARCNELVAVKRDVALVDAELSVVRTHIQDKCETVACIAKLVANERLHEHSSRALRILCRDADMRRKLVQNDLIPTLLVGLDRYPKHVTIQMDGVATLCHMIAATGTFPAVHMQRMVYTVSSALVVLRSAVAVDYATDTTLAALDAFVQFAVDAAVGTSSLSATLNLIRAM</sequence>
<dbReference type="InterPro" id="IPR036770">
    <property type="entry name" value="Ankyrin_rpt-contain_sf"/>
</dbReference>
<evidence type="ECO:0000313" key="6">
    <source>
        <dbReference type="Proteomes" id="UP000332933"/>
    </source>
</evidence>
<evidence type="ECO:0000313" key="5">
    <source>
        <dbReference type="EMBL" id="VFT97967.1"/>
    </source>
</evidence>
<reference evidence="4" key="2">
    <citation type="submission" date="2019-06" db="EMBL/GenBank/DDBJ databases">
        <title>Genomics analysis of Aphanomyces spp. identifies a new class of oomycete effector associated with host adaptation.</title>
        <authorList>
            <person name="Gaulin E."/>
        </authorList>
    </citation>
    <scope>NUCLEOTIDE SEQUENCE</scope>
    <source>
        <strain evidence="4">CBS 578.67</strain>
    </source>
</reference>
<dbReference type="Gene3D" id="1.25.10.10">
    <property type="entry name" value="Leucine-rich Repeat Variant"/>
    <property type="match status" value="1"/>
</dbReference>
<reference evidence="5 6" key="1">
    <citation type="submission" date="2019-03" db="EMBL/GenBank/DDBJ databases">
        <authorList>
            <person name="Gaulin E."/>
            <person name="Dumas B."/>
        </authorList>
    </citation>
    <scope>NUCLEOTIDE SEQUENCE [LARGE SCALE GENOMIC DNA]</scope>
    <source>
        <strain evidence="5">CBS 568.67</strain>
    </source>
</reference>
<dbReference type="SUPFAM" id="SSF48403">
    <property type="entry name" value="Ankyrin repeat"/>
    <property type="match status" value="1"/>
</dbReference>
<dbReference type="InterPro" id="IPR011989">
    <property type="entry name" value="ARM-like"/>
</dbReference>
<evidence type="ECO:0000256" key="3">
    <source>
        <dbReference type="PROSITE-ProRule" id="PRU00023"/>
    </source>
</evidence>
<dbReference type="OrthoDB" id="194358at2759"/>
<gene>
    <name evidence="5" type="primary">Aste57867_21295</name>
    <name evidence="4" type="ORF">As57867_021226</name>
    <name evidence="5" type="ORF">ASTE57867_21295</name>
</gene>
<dbReference type="SUPFAM" id="SSF48371">
    <property type="entry name" value="ARM repeat"/>
    <property type="match status" value="1"/>
</dbReference>
<dbReference type="Gene3D" id="1.25.40.20">
    <property type="entry name" value="Ankyrin repeat-containing domain"/>
    <property type="match status" value="1"/>
</dbReference>
<organism evidence="5 6">
    <name type="scientific">Aphanomyces stellatus</name>
    <dbReference type="NCBI Taxonomy" id="120398"/>
    <lineage>
        <taxon>Eukaryota</taxon>
        <taxon>Sar</taxon>
        <taxon>Stramenopiles</taxon>
        <taxon>Oomycota</taxon>
        <taxon>Saprolegniomycetes</taxon>
        <taxon>Saprolegniales</taxon>
        <taxon>Verrucalvaceae</taxon>
        <taxon>Aphanomyces</taxon>
    </lineage>
</organism>
<dbReference type="PROSITE" id="PS50088">
    <property type="entry name" value="ANK_REPEAT"/>
    <property type="match status" value="2"/>
</dbReference>
<dbReference type="InterPro" id="IPR002110">
    <property type="entry name" value="Ankyrin_rpt"/>
</dbReference>
<keyword evidence="1" id="KW-0677">Repeat</keyword>
<evidence type="ECO:0000256" key="2">
    <source>
        <dbReference type="ARBA" id="ARBA00023043"/>
    </source>
</evidence>
<keyword evidence="6" id="KW-1185">Reference proteome</keyword>
<dbReference type="PROSITE" id="PS50297">
    <property type="entry name" value="ANK_REP_REGION"/>
    <property type="match status" value="2"/>
</dbReference>
<dbReference type="Proteomes" id="UP000332933">
    <property type="component" value="Unassembled WGS sequence"/>
</dbReference>
<dbReference type="Pfam" id="PF12796">
    <property type="entry name" value="Ank_2"/>
    <property type="match status" value="1"/>
</dbReference>
<dbReference type="AlphaFoldDB" id="A0A485LLR7"/>
<evidence type="ECO:0000313" key="4">
    <source>
        <dbReference type="EMBL" id="KAF0686947.1"/>
    </source>
</evidence>
<accession>A0A485LLR7</accession>
<dbReference type="EMBL" id="VJMH01006966">
    <property type="protein sequence ID" value="KAF0686947.1"/>
    <property type="molecule type" value="Genomic_DNA"/>
</dbReference>
<name>A0A485LLR7_9STRA</name>